<name>A0A939D9A4_CLOAM</name>
<accession>A0A939D9A4</accession>
<comment type="caution">
    <text evidence="1">The sequence shown here is derived from an EMBL/GenBank/DDBJ whole genome shotgun (WGS) entry which is preliminary data.</text>
</comment>
<reference evidence="1" key="1">
    <citation type="submission" date="2021-02" db="EMBL/GenBank/DDBJ databases">
        <title>Abyssanaerobacter marinus gen.nov., sp., nov, anaerobic bacterium isolated from the Onnuri vent field of Indian Ocean and suggestion of Mogibacteriaceae fam. nov., and proposal of reclassification of ambiguous this family's genus member.</title>
        <authorList>
            <person name="Kim Y.J."/>
            <person name="Yang J.-A."/>
        </authorList>
    </citation>
    <scope>NUCLEOTIDE SEQUENCE</scope>
    <source>
        <strain evidence="1">DSM 2634</strain>
    </source>
</reference>
<protein>
    <submittedName>
        <fullName evidence="1">Uncharacterized protein</fullName>
    </submittedName>
</protein>
<sequence>MAEPTSEKHYEEKFEFPLWKLIKGRAEEKDISYLKAAEEVVPEYEKTIRYRDTEFEEAAVKKRAKEMMEVFSREHTESNKKSKEVHR</sequence>
<dbReference type="RefSeq" id="WP_206582359.1">
    <property type="nucleotide sequence ID" value="NZ_JAFJZZ010000003.1"/>
</dbReference>
<proteinExistence type="predicted"/>
<dbReference type="Proteomes" id="UP000664545">
    <property type="component" value="Unassembled WGS sequence"/>
</dbReference>
<dbReference type="AlphaFoldDB" id="A0A939D9A4"/>
<evidence type="ECO:0000313" key="2">
    <source>
        <dbReference type="Proteomes" id="UP000664545"/>
    </source>
</evidence>
<keyword evidence="2" id="KW-1185">Reference proteome</keyword>
<gene>
    <name evidence="1" type="ORF">JYB65_09140</name>
</gene>
<organism evidence="1 2">
    <name type="scientific">Clostridium aminobutyricum</name>
    <dbReference type="NCBI Taxonomy" id="33953"/>
    <lineage>
        <taxon>Bacteria</taxon>
        <taxon>Bacillati</taxon>
        <taxon>Bacillota</taxon>
        <taxon>Clostridia</taxon>
        <taxon>Eubacteriales</taxon>
        <taxon>Clostridiaceae</taxon>
        <taxon>Clostridium</taxon>
    </lineage>
</organism>
<evidence type="ECO:0000313" key="1">
    <source>
        <dbReference type="EMBL" id="MBN7773526.1"/>
    </source>
</evidence>
<dbReference type="EMBL" id="JAFJZZ010000003">
    <property type="protein sequence ID" value="MBN7773526.1"/>
    <property type="molecule type" value="Genomic_DNA"/>
</dbReference>